<reference evidence="1" key="2">
    <citation type="submission" date="2021-08" db="EMBL/GenBank/DDBJ databases">
        <authorList>
            <person name="Gostincar C."/>
            <person name="Sun X."/>
            <person name="Song Z."/>
            <person name="Gunde-Cimerman N."/>
        </authorList>
    </citation>
    <scope>NUCLEOTIDE SEQUENCE</scope>
    <source>
        <strain evidence="1">EXF-9298</strain>
    </source>
</reference>
<dbReference type="Proteomes" id="UP000729357">
    <property type="component" value="Unassembled WGS sequence"/>
</dbReference>
<evidence type="ECO:0000313" key="2">
    <source>
        <dbReference type="Proteomes" id="UP000729357"/>
    </source>
</evidence>
<comment type="caution">
    <text evidence="1">The sequence shown here is derived from an EMBL/GenBank/DDBJ whole genome shotgun (WGS) entry which is preliminary data.</text>
</comment>
<protein>
    <submittedName>
        <fullName evidence="1">Uncharacterized protein</fullName>
    </submittedName>
</protein>
<gene>
    <name evidence="1" type="ORF">KCU98_g138</name>
</gene>
<keyword evidence="2" id="KW-1185">Reference proteome</keyword>
<dbReference type="AlphaFoldDB" id="A0A9P8K2Y5"/>
<name>A0A9P8K2Y5_AURME</name>
<accession>A0A9P8K2Y5</accession>
<feature type="non-terminal residue" evidence="1">
    <location>
        <position position="133"/>
    </location>
</feature>
<sequence>MLVSSLNTRPIPTTPEYPWPAVIGSLQKLQYIRNLTHRRPCLGDKSLKMLALLSTFLHASTSSIGEFFCNRGLLRKRKERNDEVIGYAGGERKTPTCKFVQKGKQQRGRWSVLLMVLTDLLKSSSGKPVRWFI</sequence>
<evidence type="ECO:0000313" key="1">
    <source>
        <dbReference type="EMBL" id="KAG9991733.1"/>
    </source>
</evidence>
<dbReference type="EMBL" id="JAHFXS010000001">
    <property type="protein sequence ID" value="KAG9991733.1"/>
    <property type="molecule type" value="Genomic_DNA"/>
</dbReference>
<organism evidence="1 2">
    <name type="scientific">Aureobasidium melanogenum</name>
    <name type="common">Aureobasidium pullulans var. melanogenum</name>
    <dbReference type="NCBI Taxonomy" id="46634"/>
    <lineage>
        <taxon>Eukaryota</taxon>
        <taxon>Fungi</taxon>
        <taxon>Dikarya</taxon>
        <taxon>Ascomycota</taxon>
        <taxon>Pezizomycotina</taxon>
        <taxon>Dothideomycetes</taxon>
        <taxon>Dothideomycetidae</taxon>
        <taxon>Dothideales</taxon>
        <taxon>Saccotheciaceae</taxon>
        <taxon>Aureobasidium</taxon>
    </lineage>
</organism>
<reference evidence="1" key="1">
    <citation type="journal article" date="2021" name="J Fungi (Basel)">
        <title>Virulence traits and population genomics of the black yeast Aureobasidium melanogenum.</title>
        <authorList>
            <person name="Cernosa A."/>
            <person name="Sun X."/>
            <person name="Gostincar C."/>
            <person name="Fang C."/>
            <person name="Gunde-Cimerman N."/>
            <person name="Song Z."/>
        </authorList>
    </citation>
    <scope>NUCLEOTIDE SEQUENCE</scope>
    <source>
        <strain evidence="1">EXF-9298</strain>
    </source>
</reference>
<proteinExistence type="predicted"/>